<gene>
    <name evidence="2" type="ORF">SEVIR_9G320350v2</name>
</gene>
<feature type="transmembrane region" description="Helical" evidence="1">
    <location>
        <begin position="44"/>
        <end position="66"/>
    </location>
</feature>
<dbReference type="Proteomes" id="UP000298652">
    <property type="component" value="Chromosome 9"/>
</dbReference>
<proteinExistence type="predicted"/>
<reference evidence="2" key="1">
    <citation type="submission" date="2019-03" db="EMBL/GenBank/DDBJ databases">
        <title>WGS assembly of Setaria viridis.</title>
        <authorList>
            <person name="Huang P."/>
            <person name="Jenkins J."/>
            <person name="Grimwood J."/>
            <person name="Barry K."/>
            <person name="Healey A."/>
            <person name="Mamidi S."/>
            <person name="Sreedasyam A."/>
            <person name="Shu S."/>
            <person name="Feldman M."/>
            <person name="Wu J."/>
            <person name="Yu Y."/>
            <person name="Chen C."/>
            <person name="Johnson J."/>
            <person name="Rokhsar D."/>
            <person name="Baxter I."/>
            <person name="Schmutz J."/>
            <person name="Brutnell T."/>
            <person name="Kellogg E."/>
        </authorList>
    </citation>
    <scope>NUCLEOTIDE SEQUENCE [LARGE SCALE GENOMIC DNA]</scope>
</reference>
<keyword evidence="1" id="KW-0472">Membrane</keyword>
<evidence type="ECO:0000313" key="3">
    <source>
        <dbReference type="Proteomes" id="UP000298652"/>
    </source>
</evidence>
<name>A0A4U6SZX1_SETVI</name>
<evidence type="ECO:0000256" key="1">
    <source>
        <dbReference type="SAM" id="Phobius"/>
    </source>
</evidence>
<keyword evidence="1" id="KW-0812">Transmembrane</keyword>
<dbReference type="Gramene" id="TKV94807">
    <property type="protein sequence ID" value="TKV94807"/>
    <property type="gene ID" value="SEVIR_9G320350v2"/>
</dbReference>
<organism evidence="2 3">
    <name type="scientific">Setaria viridis</name>
    <name type="common">Green bristlegrass</name>
    <name type="synonym">Setaria italica subsp. viridis</name>
    <dbReference type="NCBI Taxonomy" id="4556"/>
    <lineage>
        <taxon>Eukaryota</taxon>
        <taxon>Viridiplantae</taxon>
        <taxon>Streptophyta</taxon>
        <taxon>Embryophyta</taxon>
        <taxon>Tracheophyta</taxon>
        <taxon>Spermatophyta</taxon>
        <taxon>Magnoliopsida</taxon>
        <taxon>Liliopsida</taxon>
        <taxon>Poales</taxon>
        <taxon>Poaceae</taxon>
        <taxon>PACMAD clade</taxon>
        <taxon>Panicoideae</taxon>
        <taxon>Panicodae</taxon>
        <taxon>Paniceae</taxon>
        <taxon>Cenchrinae</taxon>
        <taxon>Setaria</taxon>
    </lineage>
</organism>
<feature type="transmembrane region" description="Helical" evidence="1">
    <location>
        <begin position="78"/>
        <end position="97"/>
    </location>
</feature>
<accession>A0A4U6SZX1</accession>
<dbReference type="AlphaFoldDB" id="A0A4U6SZX1"/>
<protein>
    <submittedName>
        <fullName evidence="2">Uncharacterized protein</fullName>
    </submittedName>
</protein>
<keyword evidence="3" id="KW-1185">Reference proteome</keyword>
<evidence type="ECO:0000313" key="2">
    <source>
        <dbReference type="EMBL" id="TKV94807.1"/>
    </source>
</evidence>
<keyword evidence="1" id="KW-1133">Transmembrane helix</keyword>
<sequence length="98" mass="11099">MWSGVTIHGHSNFMPIGTISLLHQFGWISILIHDPELQRLVFSLFAAEICISFGLQKLSIFLCLIITHRLVFSQMFSLIMYQFFLSKLGLFASAYSAG</sequence>
<feature type="transmembrane region" description="Helical" evidence="1">
    <location>
        <begin position="12"/>
        <end position="32"/>
    </location>
</feature>
<dbReference type="EMBL" id="CM016560">
    <property type="protein sequence ID" value="TKV94807.1"/>
    <property type="molecule type" value="Genomic_DNA"/>
</dbReference>